<dbReference type="Proteomes" id="UP000191672">
    <property type="component" value="Unassembled WGS sequence"/>
</dbReference>
<dbReference type="PROSITE" id="PS00860">
    <property type="entry name" value="GTP_CYCLOHYDROL_1_2"/>
    <property type="match status" value="1"/>
</dbReference>
<feature type="region of interest" description="Disordered" evidence="12">
    <location>
        <begin position="66"/>
        <end position="116"/>
    </location>
</feature>
<organism evidence="14 15">
    <name type="scientific">Penicillium antarcticum</name>
    <dbReference type="NCBI Taxonomy" id="416450"/>
    <lineage>
        <taxon>Eukaryota</taxon>
        <taxon>Fungi</taxon>
        <taxon>Dikarya</taxon>
        <taxon>Ascomycota</taxon>
        <taxon>Pezizomycotina</taxon>
        <taxon>Eurotiomycetes</taxon>
        <taxon>Eurotiomycetidae</taxon>
        <taxon>Eurotiales</taxon>
        <taxon>Aspergillaceae</taxon>
        <taxon>Penicillium</taxon>
    </lineage>
</organism>
<evidence type="ECO:0000256" key="7">
    <source>
        <dbReference type="ARBA" id="ARBA00022801"/>
    </source>
</evidence>
<dbReference type="InterPro" id="IPR043134">
    <property type="entry name" value="GTP-CH-I_N"/>
</dbReference>
<comment type="function">
    <text evidence="11">GTP cyclohydrolase 1 is the first enzyme in the biosynthetic pathway leading to folic acid.</text>
</comment>
<dbReference type="GO" id="GO:0008270">
    <property type="term" value="F:zinc ion binding"/>
    <property type="evidence" value="ECO:0007669"/>
    <property type="project" value="TreeGrafter"/>
</dbReference>
<evidence type="ECO:0000256" key="1">
    <source>
        <dbReference type="ARBA" id="ARBA00005080"/>
    </source>
</evidence>
<dbReference type="FunFam" id="1.10.286.10:FF:000003">
    <property type="entry name" value="GTP cyclohydrolase 1"/>
    <property type="match status" value="1"/>
</dbReference>
<dbReference type="Gene3D" id="1.10.286.10">
    <property type="match status" value="1"/>
</dbReference>
<evidence type="ECO:0000259" key="13">
    <source>
        <dbReference type="Pfam" id="PF01227"/>
    </source>
</evidence>
<dbReference type="GO" id="GO:0046654">
    <property type="term" value="P:tetrahydrofolate biosynthetic process"/>
    <property type="evidence" value="ECO:0007669"/>
    <property type="project" value="InterPro"/>
</dbReference>
<gene>
    <name evidence="14" type="ORF">PENANT_c080G02565</name>
</gene>
<evidence type="ECO:0000313" key="15">
    <source>
        <dbReference type="Proteomes" id="UP000191672"/>
    </source>
</evidence>
<dbReference type="GO" id="GO:0005525">
    <property type="term" value="F:GTP binding"/>
    <property type="evidence" value="ECO:0007669"/>
    <property type="project" value="UniProtKB-KW"/>
</dbReference>
<evidence type="ECO:0000256" key="5">
    <source>
        <dbReference type="ARBA" id="ARBA00022533"/>
    </source>
</evidence>
<dbReference type="HAMAP" id="MF_00223">
    <property type="entry name" value="FolE"/>
    <property type="match status" value="1"/>
</dbReference>
<evidence type="ECO:0000256" key="10">
    <source>
        <dbReference type="ARBA" id="ARBA00030854"/>
    </source>
</evidence>
<evidence type="ECO:0000256" key="6">
    <source>
        <dbReference type="ARBA" id="ARBA00022741"/>
    </source>
</evidence>
<feature type="domain" description="GTP cyclohydrolase I" evidence="13">
    <location>
        <begin position="124"/>
        <end position="297"/>
    </location>
</feature>
<dbReference type="InterPro" id="IPR018234">
    <property type="entry name" value="GTP_CycHdrlase_I_CS"/>
</dbReference>
<dbReference type="SUPFAM" id="SSF55620">
    <property type="entry name" value="Tetrahydrobiopterin biosynthesis enzymes-like"/>
    <property type="match status" value="1"/>
</dbReference>
<dbReference type="EC" id="3.5.4.16" evidence="3"/>
<dbReference type="GO" id="GO:0003934">
    <property type="term" value="F:GTP cyclohydrolase I activity"/>
    <property type="evidence" value="ECO:0007669"/>
    <property type="project" value="UniProtKB-EC"/>
</dbReference>
<dbReference type="CDD" id="cd00642">
    <property type="entry name" value="GTP_cyclohydro1"/>
    <property type="match status" value="1"/>
</dbReference>
<keyword evidence="9" id="KW-0342">GTP-binding</keyword>
<dbReference type="Gene3D" id="3.30.1130.10">
    <property type="match status" value="1"/>
</dbReference>
<feature type="compositionally biased region" description="Basic and acidic residues" evidence="12">
    <location>
        <begin position="102"/>
        <end position="116"/>
    </location>
</feature>
<evidence type="ECO:0000256" key="11">
    <source>
        <dbReference type="ARBA" id="ARBA00055676"/>
    </source>
</evidence>
<comment type="pathway">
    <text evidence="1">Cofactor biosynthesis; 7,8-dihydroneopterin triphosphate biosynthesis; 7,8-dihydroneopterin triphosphate from GTP: step 1/1.</text>
</comment>
<evidence type="ECO:0000256" key="4">
    <source>
        <dbReference type="ARBA" id="ARBA00017272"/>
    </source>
</evidence>
<name>A0A1V6PPC7_9EURO</name>
<dbReference type="NCBIfam" id="NF006826">
    <property type="entry name" value="PRK09347.1-3"/>
    <property type="match status" value="1"/>
</dbReference>
<dbReference type="InterPro" id="IPR001474">
    <property type="entry name" value="GTP_CycHdrlase_I"/>
</dbReference>
<dbReference type="NCBIfam" id="TIGR00063">
    <property type="entry name" value="folE"/>
    <property type="match status" value="1"/>
</dbReference>
<reference evidence="15" key="1">
    <citation type="journal article" date="2017" name="Nat. Microbiol.">
        <title>Global analysis of biosynthetic gene clusters reveals vast potential of secondary metabolite production in Penicillium species.</title>
        <authorList>
            <person name="Nielsen J.C."/>
            <person name="Grijseels S."/>
            <person name="Prigent S."/>
            <person name="Ji B."/>
            <person name="Dainat J."/>
            <person name="Nielsen K.F."/>
            <person name="Frisvad J.C."/>
            <person name="Workman M."/>
            <person name="Nielsen J."/>
        </authorList>
    </citation>
    <scope>NUCLEOTIDE SEQUENCE [LARGE SCALE GENOMIC DNA]</scope>
    <source>
        <strain evidence="15">IBT 31811</strain>
    </source>
</reference>
<dbReference type="NCBIfam" id="NF006825">
    <property type="entry name" value="PRK09347.1-2"/>
    <property type="match status" value="1"/>
</dbReference>
<feature type="compositionally biased region" description="Polar residues" evidence="12">
    <location>
        <begin position="74"/>
        <end position="95"/>
    </location>
</feature>
<comment type="similarity">
    <text evidence="2">Belongs to the GTP cyclohydrolase I family.</text>
</comment>
<accession>A0A1V6PPC7</accession>
<keyword evidence="5" id="KW-0021">Allosteric enzyme</keyword>
<protein>
    <recommendedName>
        <fullName evidence="4">GTP cyclohydrolase 1</fullName>
        <ecNumber evidence="3">3.5.4.16</ecNumber>
    </recommendedName>
    <alternativeName>
        <fullName evidence="10">GTP cyclohydrolase I</fullName>
    </alternativeName>
</protein>
<evidence type="ECO:0000256" key="2">
    <source>
        <dbReference type="ARBA" id="ARBA00008085"/>
    </source>
</evidence>
<dbReference type="GO" id="GO:0006729">
    <property type="term" value="P:tetrahydrobiopterin biosynthetic process"/>
    <property type="evidence" value="ECO:0007669"/>
    <property type="project" value="TreeGrafter"/>
</dbReference>
<dbReference type="AlphaFoldDB" id="A0A1V6PPC7"/>
<comment type="caution">
    <text evidence="14">The sequence shown here is derived from an EMBL/GenBank/DDBJ whole genome shotgun (WGS) entry which is preliminary data.</text>
</comment>
<evidence type="ECO:0000256" key="8">
    <source>
        <dbReference type="ARBA" id="ARBA00022909"/>
    </source>
</evidence>
<evidence type="ECO:0000256" key="3">
    <source>
        <dbReference type="ARBA" id="ARBA00012715"/>
    </source>
</evidence>
<dbReference type="FunFam" id="3.30.1130.10:FF:000012">
    <property type="entry name" value="GTP cyclohydrolase 1"/>
    <property type="match status" value="1"/>
</dbReference>
<dbReference type="GO" id="GO:0046656">
    <property type="term" value="P:folic acid biosynthetic process"/>
    <property type="evidence" value="ECO:0007669"/>
    <property type="project" value="UniProtKB-KW"/>
</dbReference>
<keyword evidence="15" id="KW-1185">Reference proteome</keyword>
<proteinExistence type="inferred from homology"/>
<dbReference type="PANTHER" id="PTHR11109">
    <property type="entry name" value="GTP CYCLOHYDROLASE I"/>
    <property type="match status" value="1"/>
</dbReference>
<keyword evidence="8" id="KW-0289">Folate biosynthesis</keyword>
<dbReference type="STRING" id="416450.A0A1V6PPC7"/>
<keyword evidence="6" id="KW-0547">Nucleotide-binding</keyword>
<dbReference type="InterPro" id="IPR020602">
    <property type="entry name" value="GTP_CycHdrlase_I_dom"/>
</dbReference>
<evidence type="ECO:0000313" key="14">
    <source>
        <dbReference type="EMBL" id="OQD78793.1"/>
    </source>
</evidence>
<feature type="region of interest" description="Disordered" evidence="12">
    <location>
        <begin position="1"/>
        <end position="34"/>
    </location>
</feature>
<dbReference type="EMBL" id="MDYN01000080">
    <property type="protein sequence ID" value="OQD78793.1"/>
    <property type="molecule type" value="Genomic_DNA"/>
</dbReference>
<keyword evidence="7" id="KW-0378">Hydrolase</keyword>
<evidence type="ECO:0000256" key="12">
    <source>
        <dbReference type="SAM" id="MobiDB-lite"/>
    </source>
</evidence>
<dbReference type="InterPro" id="IPR043133">
    <property type="entry name" value="GTP-CH-I_C/QueF"/>
</dbReference>
<dbReference type="UniPathway" id="UPA00848">
    <property type="reaction ID" value="UER00151"/>
</dbReference>
<dbReference type="PROSITE" id="PS00859">
    <property type="entry name" value="GTP_CYCLOHYDROL_1_1"/>
    <property type="match status" value="1"/>
</dbReference>
<dbReference type="PANTHER" id="PTHR11109:SF7">
    <property type="entry name" value="GTP CYCLOHYDROLASE 1"/>
    <property type="match status" value="1"/>
</dbReference>
<dbReference type="GO" id="GO:0005737">
    <property type="term" value="C:cytoplasm"/>
    <property type="evidence" value="ECO:0007669"/>
    <property type="project" value="TreeGrafter"/>
</dbReference>
<evidence type="ECO:0000256" key="9">
    <source>
        <dbReference type="ARBA" id="ARBA00023134"/>
    </source>
</evidence>
<sequence length="301" mass="33562">MSSEYPKSPANLFPVLNDSSLPHAPTRVRRDTSYHDPYKQVDLISICQSSLLDYDQVEEENCAATVAATADPSDPTQPEYSESLLSRSSAGQKSNDFAGDSRATRERLESTTEGNNERLQKLTGAVRTILECVGEDPEREGLRDTPERYAKAMLYFTKGYEENVLDLVNGAVFHEDHDELVIVKDIDVFSLCEHHMVPFTGQMHIGYIPDRRVIGLSKLARLAEMFSHRLQVQERLTKQVALAISDVLKPLGVGVVMQSSHLCMVMRGVQKVGSSTITSCMLGCMKSSVNREEFLSHLHGR</sequence>
<dbReference type="Pfam" id="PF01227">
    <property type="entry name" value="GTP_cyclohydroI"/>
    <property type="match status" value="1"/>
</dbReference>